<organism evidence="1 2">
    <name type="scientific">Occultella glacieicola</name>
    <dbReference type="NCBI Taxonomy" id="2518684"/>
    <lineage>
        <taxon>Bacteria</taxon>
        <taxon>Bacillati</taxon>
        <taxon>Actinomycetota</taxon>
        <taxon>Actinomycetes</taxon>
        <taxon>Micrococcales</taxon>
        <taxon>Ruaniaceae</taxon>
        <taxon>Occultella</taxon>
    </lineage>
</organism>
<comment type="caution">
    <text evidence="1">The sequence shown here is derived from an EMBL/GenBank/DDBJ whole genome shotgun (WGS) entry which is preliminary data.</text>
</comment>
<accession>A0ABY2E7A1</accession>
<evidence type="ECO:0000313" key="1">
    <source>
        <dbReference type="EMBL" id="TDE97195.1"/>
    </source>
</evidence>
<dbReference type="Pfam" id="PF09619">
    <property type="entry name" value="YscW"/>
    <property type="match status" value="1"/>
</dbReference>
<dbReference type="EMBL" id="SMNA01000002">
    <property type="protein sequence ID" value="TDE97195.1"/>
    <property type="molecule type" value="Genomic_DNA"/>
</dbReference>
<dbReference type="Proteomes" id="UP000504882">
    <property type="component" value="Unassembled WGS sequence"/>
</dbReference>
<protein>
    <submittedName>
        <fullName evidence="1">Uncharacterized protein</fullName>
    </submittedName>
</protein>
<sequence length="102" mass="10491">MVSNIVTVNGTVGIRERIALPGGSVFTIKLVGHDGDVLAGVAVDAGVGDADFALTVDAADAPNPKKLSLWAKLTSPAGMWGTPELVAVSEPLTDLILVRVDR</sequence>
<keyword evidence="2" id="KW-1185">Reference proteome</keyword>
<dbReference type="RefSeq" id="WP_133106122.1">
    <property type="nucleotide sequence ID" value="NZ_SMNA01000002.1"/>
</dbReference>
<dbReference type="InterPro" id="IPR039366">
    <property type="entry name" value="Pilotin"/>
</dbReference>
<reference evidence="1 2" key="1">
    <citation type="submission" date="2019-03" db="EMBL/GenBank/DDBJ databases">
        <title>Genomic features of bacteria from cold environments.</title>
        <authorList>
            <person name="Shen L."/>
        </authorList>
    </citation>
    <scope>NUCLEOTIDE SEQUENCE [LARGE SCALE GENOMIC DNA]</scope>
    <source>
        <strain evidence="2">T3246-1</strain>
    </source>
</reference>
<name>A0ABY2E7A1_9MICO</name>
<gene>
    <name evidence="1" type="ORF">EXU48_02990</name>
</gene>
<evidence type="ECO:0000313" key="2">
    <source>
        <dbReference type="Proteomes" id="UP000504882"/>
    </source>
</evidence>
<proteinExistence type="predicted"/>